<sequence length="647" mass="73380">MQSLSELKDALTVLGVSTTTGNLRGEARRDELARRLHHAKLANGSIGFKQSEDGGEKDTKQLEKLSLSELRSALELRKISTQTTGLKGEARRHALIQRLMNSYSINQNAWAEVKATNRLDEEEDDETKSQSSSVYSTATEFIFYDSKREIAAKFEPKATSLMPQLSFTGMKQKDQPQIGNSTSVELLQRELFDLRTQLHTSRQEQQQLVDQSLRKAGIQLSLSEISAKLQALEREHRRLLENYFGHELVTCEVLSTNNNDTIHLELIQEDALLLVEKRQEVLKRLAKRTKEAMAVAKFHAGEMEGGVTKSARDEEDKLLRQIHEIEVSLSSASSGRALSSFQRRSLVATTSEKPGFMRCRSLSEGLHADVWDQMDSEERLQLSNELHSAASFHIRRDRVSLSTAEGIGATPADKLGMKARFLEKTTRNRDQVRQVYLKALSFDENHAENLGSYALFLCTSREPGEAQSYFKKALTADPTNAKNLANYANFLLREKQDYPRSEEYYKRALVVASKDVNVMGGYADLLSVRGKLVEARRILEKALAISPLHIKNQLRLALVFARLGENERAERGFERLLAGMKEKYCSDTDGRRNYTEILTKYANFLHQSGQWIRAKQLYDQALTLDPQCPSLLRKLYVQLCWDLRALS</sequence>
<dbReference type="AlphaFoldDB" id="A0AAD9GQ09"/>
<dbReference type="Proteomes" id="UP001259832">
    <property type="component" value="Unassembled WGS sequence"/>
</dbReference>
<dbReference type="InterPro" id="IPR011990">
    <property type="entry name" value="TPR-like_helical_dom_sf"/>
</dbReference>
<evidence type="ECO:0000256" key="1">
    <source>
        <dbReference type="PROSITE-ProRule" id="PRU00339"/>
    </source>
</evidence>
<keyword evidence="2" id="KW-0175">Coiled coil</keyword>
<evidence type="ECO:0000256" key="2">
    <source>
        <dbReference type="SAM" id="Coils"/>
    </source>
</evidence>
<evidence type="ECO:0008006" key="5">
    <source>
        <dbReference type="Google" id="ProtNLM"/>
    </source>
</evidence>
<evidence type="ECO:0000313" key="3">
    <source>
        <dbReference type="EMBL" id="KAK1942525.1"/>
    </source>
</evidence>
<feature type="repeat" description="TPR" evidence="1">
    <location>
        <begin position="595"/>
        <end position="628"/>
    </location>
</feature>
<gene>
    <name evidence="3" type="ORF">P3T76_006024</name>
</gene>
<accession>A0AAD9GQ09</accession>
<name>A0AAD9GQ09_9STRA</name>
<keyword evidence="1" id="KW-0802">TPR repeat</keyword>
<keyword evidence="4" id="KW-1185">Reference proteome</keyword>
<dbReference type="SUPFAM" id="SSF48452">
    <property type="entry name" value="TPR-like"/>
    <property type="match status" value="1"/>
</dbReference>
<reference evidence="3" key="1">
    <citation type="submission" date="2023-08" db="EMBL/GenBank/DDBJ databases">
        <title>Reference Genome Resource for the Citrus Pathogen Phytophthora citrophthora.</title>
        <authorList>
            <person name="Moller H."/>
            <person name="Coetzee B."/>
            <person name="Rose L.J."/>
            <person name="Van Niekerk J.M."/>
        </authorList>
    </citation>
    <scope>NUCLEOTIDE SEQUENCE</scope>
    <source>
        <strain evidence="3">STE-U-9442</strain>
    </source>
</reference>
<dbReference type="PANTHER" id="PTHR26312">
    <property type="entry name" value="TETRATRICOPEPTIDE REPEAT PROTEIN 5"/>
    <property type="match status" value="1"/>
</dbReference>
<dbReference type="EMBL" id="JASMQC010000009">
    <property type="protein sequence ID" value="KAK1942525.1"/>
    <property type="molecule type" value="Genomic_DNA"/>
</dbReference>
<evidence type="ECO:0000313" key="4">
    <source>
        <dbReference type="Proteomes" id="UP001259832"/>
    </source>
</evidence>
<dbReference type="PANTHER" id="PTHR26312:SF222">
    <property type="entry name" value="EXPRESSED PROTEIN"/>
    <property type="match status" value="1"/>
</dbReference>
<dbReference type="Gene3D" id="1.25.40.10">
    <property type="entry name" value="Tetratricopeptide repeat domain"/>
    <property type="match status" value="1"/>
</dbReference>
<dbReference type="GO" id="GO:0006396">
    <property type="term" value="P:RNA processing"/>
    <property type="evidence" value="ECO:0007669"/>
    <property type="project" value="InterPro"/>
</dbReference>
<comment type="caution">
    <text evidence="3">The sequence shown here is derived from an EMBL/GenBank/DDBJ whole genome shotgun (WGS) entry which is preliminary data.</text>
</comment>
<feature type="coiled-coil region" evidence="2">
    <location>
        <begin position="184"/>
        <end position="242"/>
    </location>
</feature>
<dbReference type="SMART" id="SM00386">
    <property type="entry name" value="HAT"/>
    <property type="match status" value="4"/>
</dbReference>
<dbReference type="PROSITE" id="PS50005">
    <property type="entry name" value="TPR"/>
    <property type="match status" value="1"/>
</dbReference>
<proteinExistence type="predicted"/>
<dbReference type="InterPro" id="IPR003107">
    <property type="entry name" value="HAT"/>
</dbReference>
<dbReference type="InterPro" id="IPR019734">
    <property type="entry name" value="TPR_rpt"/>
</dbReference>
<protein>
    <recommendedName>
        <fullName evidence="5">SAP domain-containing protein</fullName>
    </recommendedName>
</protein>
<organism evidence="3 4">
    <name type="scientific">Phytophthora citrophthora</name>
    <dbReference type="NCBI Taxonomy" id="4793"/>
    <lineage>
        <taxon>Eukaryota</taxon>
        <taxon>Sar</taxon>
        <taxon>Stramenopiles</taxon>
        <taxon>Oomycota</taxon>
        <taxon>Peronosporomycetes</taxon>
        <taxon>Peronosporales</taxon>
        <taxon>Peronosporaceae</taxon>
        <taxon>Phytophthora</taxon>
    </lineage>
</organism>